<gene>
    <name evidence="4" type="ORF">JAO78_003310</name>
</gene>
<dbReference type="SMART" id="SM00091">
    <property type="entry name" value="PAS"/>
    <property type="match status" value="1"/>
</dbReference>
<dbReference type="PROSITE" id="PS50883">
    <property type="entry name" value="EAL"/>
    <property type="match status" value="1"/>
</dbReference>
<dbReference type="SMART" id="SM00052">
    <property type="entry name" value="EAL"/>
    <property type="match status" value="1"/>
</dbReference>
<accession>A0ABS8C128</accession>
<dbReference type="PANTHER" id="PTHR44757">
    <property type="entry name" value="DIGUANYLATE CYCLASE DGCP"/>
    <property type="match status" value="1"/>
</dbReference>
<dbReference type="EMBL" id="JAEINI020000001">
    <property type="protein sequence ID" value="MCB5225840.1"/>
    <property type="molecule type" value="Genomic_DNA"/>
</dbReference>
<dbReference type="InterPro" id="IPR029787">
    <property type="entry name" value="Nucleotide_cyclase"/>
</dbReference>
<reference evidence="4 5" key="1">
    <citation type="submission" date="2021-10" db="EMBL/GenBank/DDBJ databases">
        <title>Alishewanella koreense sp. nov. isolated from seawater of southwestern coast in South Korea and the proposal for the reclassification of Rheinheimera perlucida and Rheinheimera tuosuensis as Arsukibacterium perlucida and Arsukibacterium tuosuensis.</title>
        <authorList>
            <person name="Kim K.H."/>
            <person name="Ruan W."/>
            <person name="Kim K.R."/>
            <person name="Baek J.H."/>
            <person name="Jeon C.O."/>
        </authorList>
    </citation>
    <scope>NUCLEOTIDE SEQUENCE [LARGE SCALE GENOMIC DNA]</scope>
    <source>
        <strain evidence="4 5">16-MA</strain>
    </source>
</reference>
<dbReference type="SMART" id="SM00267">
    <property type="entry name" value="GGDEF"/>
    <property type="match status" value="1"/>
</dbReference>
<protein>
    <submittedName>
        <fullName evidence="4">EAL domain-containing protein</fullName>
    </submittedName>
</protein>
<dbReference type="SUPFAM" id="SSF55785">
    <property type="entry name" value="PYP-like sensor domain (PAS domain)"/>
    <property type="match status" value="1"/>
</dbReference>
<name>A0ABS8C128_9ALTE</name>
<dbReference type="RefSeq" id="WP_226749919.1">
    <property type="nucleotide sequence ID" value="NZ_JAEINI020000001.1"/>
</dbReference>
<keyword evidence="5" id="KW-1185">Reference proteome</keyword>
<dbReference type="PROSITE" id="PS50112">
    <property type="entry name" value="PAS"/>
    <property type="match status" value="1"/>
</dbReference>
<dbReference type="InterPro" id="IPR013767">
    <property type="entry name" value="PAS_fold"/>
</dbReference>
<dbReference type="Gene3D" id="3.20.20.450">
    <property type="entry name" value="EAL domain"/>
    <property type="match status" value="1"/>
</dbReference>
<dbReference type="Pfam" id="PF00989">
    <property type="entry name" value="PAS"/>
    <property type="match status" value="1"/>
</dbReference>
<dbReference type="InterPro" id="IPR035965">
    <property type="entry name" value="PAS-like_dom_sf"/>
</dbReference>
<evidence type="ECO:0000259" key="1">
    <source>
        <dbReference type="PROSITE" id="PS50112"/>
    </source>
</evidence>
<dbReference type="InterPro" id="IPR035919">
    <property type="entry name" value="EAL_sf"/>
</dbReference>
<dbReference type="Pfam" id="PF00990">
    <property type="entry name" value="GGDEF"/>
    <property type="match status" value="1"/>
</dbReference>
<dbReference type="NCBIfam" id="TIGR00229">
    <property type="entry name" value="sensory_box"/>
    <property type="match status" value="1"/>
</dbReference>
<evidence type="ECO:0000259" key="3">
    <source>
        <dbReference type="PROSITE" id="PS50887"/>
    </source>
</evidence>
<feature type="domain" description="EAL" evidence="2">
    <location>
        <begin position="307"/>
        <end position="560"/>
    </location>
</feature>
<dbReference type="CDD" id="cd01948">
    <property type="entry name" value="EAL"/>
    <property type="match status" value="1"/>
</dbReference>
<dbReference type="Gene3D" id="3.30.70.270">
    <property type="match status" value="1"/>
</dbReference>
<dbReference type="SUPFAM" id="SSF55073">
    <property type="entry name" value="Nucleotide cyclase"/>
    <property type="match status" value="1"/>
</dbReference>
<dbReference type="InterPro" id="IPR000160">
    <property type="entry name" value="GGDEF_dom"/>
</dbReference>
<dbReference type="SUPFAM" id="SSF141868">
    <property type="entry name" value="EAL domain-like"/>
    <property type="match status" value="1"/>
</dbReference>
<organism evidence="4 5">
    <name type="scientific">Alishewanella maricola</name>
    <dbReference type="NCBI Taxonomy" id="2795740"/>
    <lineage>
        <taxon>Bacteria</taxon>
        <taxon>Pseudomonadati</taxon>
        <taxon>Pseudomonadota</taxon>
        <taxon>Gammaproteobacteria</taxon>
        <taxon>Alteromonadales</taxon>
        <taxon>Alteromonadaceae</taxon>
        <taxon>Alishewanella</taxon>
    </lineage>
</organism>
<proteinExistence type="predicted"/>
<dbReference type="CDD" id="cd01949">
    <property type="entry name" value="GGDEF"/>
    <property type="match status" value="1"/>
</dbReference>
<evidence type="ECO:0000313" key="4">
    <source>
        <dbReference type="EMBL" id="MCB5225840.1"/>
    </source>
</evidence>
<dbReference type="Proteomes" id="UP000633814">
    <property type="component" value="Unassembled WGS sequence"/>
</dbReference>
<dbReference type="InterPro" id="IPR043128">
    <property type="entry name" value="Rev_trsase/Diguanyl_cyclase"/>
</dbReference>
<dbReference type="PROSITE" id="PS50887">
    <property type="entry name" value="GGDEF"/>
    <property type="match status" value="1"/>
</dbReference>
<feature type="domain" description="GGDEF" evidence="3">
    <location>
        <begin position="166"/>
        <end position="298"/>
    </location>
</feature>
<dbReference type="InterPro" id="IPR052155">
    <property type="entry name" value="Biofilm_reg_signaling"/>
</dbReference>
<sequence length="564" mass="64273">MAVFSAKESLNRTILDNIMDAVVSIDKNGLITYCNQTALTLFGYTEENLLGKNIKCLMVDYHAEHHDNYLRDYRSNLVKRVIGNTRVLQAKNINDELIPIELRVCQLEMEDGTAYLGMIRDLRDSISKREKIHLLENTDLLTGLPNRNALVLALNDTIDGLVLNKQNFYLLMIDADDFSKINQAFGYEYGDEVLRKTAEKLSEYKDFRLIARSSQDEFGVLFQSELPQHEIKRWLTEVLCQLSSVETIINRPISCSFSGGIYNFNQPNENSQNAIGYAENALKFAKQLQRGGLVFHSNEIDQEQRHSAVLDQGLKSTQLTEQLFLVYQAQVDEHGQLIGFEALMRWQYQNQLVRPDIFIALAERNGAIYKMGGWLLEQACQFLTWSSTIPEFASCRLSVNVSPKQFAHPNFVPDIIQSLLNHKIDPQRLHLELTERLLLENPAIIVQKMQDLRRYGISFSLDDFGTGYSSLAYIKNLPLSELKIDRSFVKEITNSASDRKIVSTILLLAQGLGLNVVTEGVENLEQLTELKKLGCKQFQGFFFAKPLRKEHLLTSIPQFKADGS</sequence>
<dbReference type="InterPro" id="IPR001633">
    <property type="entry name" value="EAL_dom"/>
</dbReference>
<dbReference type="Gene3D" id="3.30.450.20">
    <property type="entry name" value="PAS domain"/>
    <property type="match status" value="1"/>
</dbReference>
<evidence type="ECO:0000313" key="5">
    <source>
        <dbReference type="Proteomes" id="UP000633814"/>
    </source>
</evidence>
<evidence type="ECO:0000259" key="2">
    <source>
        <dbReference type="PROSITE" id="PS50883"/>
    </source>
</evidence>
<comment type="caution">
    <text evidence="4">The sequence shown here is derived from an EMBL/GenBank/DDBJ whole genome shotgun (WGS) entry which is preliminary data.</text>
</comment>
<dbReference type="Pfam" id="PF00563">
    <property type="entry name" value="EAL"/>
    <property type="match status" value="1"/>
</dbReference>
<dbReference type="PANTHER" id="PTHR44757:SF2">
    <property type="entry name" value="BIOFILM ARCHITECTURE MAINTENANCE PROTEIN MBAA"/>
    <property type="match status" value="1"/>
</dbReference>
<dbReference type="CDD" id="cd00130">
    <property type="entry name" value="PAS"/>
    <property type="match status" value="1"/>
</dbReference>
<dbReference type="NCBIfam" id="TIGR00254">
    <property type="entry name" value="GGDEF"/>
    <property type="match status" value="1"/>
</dbReference>
<feature type="domain" description="PAS" evidence="1">
    <location>
        <begin position="7"/>
        <end position="80"/>
    </location>
</feature>
<dbReference type="InterPro" id="IPR000014">
    <property type="entry name" value="PAS"/>
</dbReference>